<comment type="cofactor">
    <cofactor evidence="3">
        <name>Zn(2+)</name>
        <dbReference type="ChEBI" id="CHEBI:29105"/>
    </cofactor>
    <text evidence="3">Binds 2 Zn(2+) ions per subunit.</text>
</comment>
<dbReference type="NCBIfam" id="TIGR01879">
    <property type="entry name" value="hydantase"/>
    <property type="match status" value="1"/>
</dbReference>
<keyword evidence="3" id="KW-0862">Zinc</keyword>
<dbReference type="PANTHER" id="PTHR32494">
    <property type="entry name" value="ALLANTOATE DEIMINASE-RELATED"/>
    <property type="match status" value="1"/>
</dbReference>
<comment type="similarity">
    <text evidence="1">Belongs to the peptidase M20 family.</text>
</comment>
<dbReference type="CDD" id="cd03884">
    <property type="entry name" value="M20_bAS"/>
    <property type="match status" value="1"/>
</dbReference>
<evidence type="ECO:0000259" key="4">
    <source>
        <dbReference type="Pfam" id="PF07687"/>
    </source>
</evidence>
<sequence>MSLYDRLVQAYDKQLSHSGVDGVRVARRLSELSKIGITDENGVNRVGFSVEEQKAKSLVSRWMMEAGLHVTEDGAGNVFGKLVGDDERLAAVLSGSHVDSVPNGGHFDGPLGVISALEVVEAWKANGFQPKRSYEVVIFSDEEGARFNGGLTGSRAMMGEIDPEKQRLLKDKDGLSFNEVINKVGLKEEDFFQAKRTIEEIHAFIEVHIEQGKTLEKMDQSVGIVNGIAGPCWLEIIYKGVAGHAGNTPMNDRKDALVAASEFIASVPHLTIVNETCVATVGKIEVSPNGVNVIPGEVTLYVDIRDIYEESRDHLVELVIDCARKIAIAHELVVTIEEKLRIKPVPINTDIINKAGKSLADLNLRPLQLPSGAGHDAMIVGKELPVGMLFVRSKDGISHNPKEWSNLNDCIEGIHALKGLIEQLVNE</sequence>
<dbReference type="Pfam" id="PF01546">
    <property type="entry name" value="Peptidase_M20"/>
    <property type="match status" value="1"/>
</dbReference>
<protein>
    <submittedName>
        <fullName evidence="5">Zn-dependent hydrolase</fullName>
    </submittedName>
</protein>
<evidence type="ECO:0000256" key="2">
    <source>
        <dbReference type="ARBA" id="ARBA00022801"/>
    </source>
</evidence>
<feature type="binding site" evidence="3">
    <location>
        <position position="399"/>
    </location>
    <ligand>
        <name>Zn(2+)</name>
        <dbReference type="ChEBI" id="CHEBI:29105"/>
        <label>2</label>
    </ligand>
</feature>
<keyword evidence="3" id="KW-0479">Metal-binding</keyword>
<accession>A0A940WXJ7</accession>
<dbReference type="SUPFAM" id="SSF55031">
    <property type="entry name" value="Bacterial exopeptidase dimerisation domain"/>
    <property type="match status" value="1"/>
</dbReference>
<dbReference type="NCBIfam" id="NF006771">
    <property type="entry name" value="PRK09290.1-5"/>
    <property type="match status" value="1"/>
</dbReference>
<dbReference type="Gene3D" id="3.40.630.10">
    <property type="entry name" value="Zn peptidases"/>
    <property type="match status" value="1"/>
</dbReference>
<dbReference type="InterPro" id="IPR036264">
    <property type="entry name" value="Bact_exopeptidase_dim_dom"/>
</dbReference>
<dbReference type="RefSeq" id="WP_210599426.1">
    <property type="nucleotide sequence ID" value="NZ_JAGKSQ010000016.1"/>
</dbReference>
<gene>
    <name evidence="5" type="ORF">J7W16_21025</name>
</gene>
<dbReference type="Proteomes" id="UP000678228">
    <property type="component" value="Unassembled WGS sequence"/>
</dbReference>
<dbReference type="AlphaFoldDB" id="A0A940WXJ7"/>
<dbReference type="PIRSF" id="PIRSF001235">
    <property type="entry name" value="Amidase_carbamoylase"/>
    <property type="match status" value="1"/>
</dbReference>
<keyword evidence="2 5" id="KW-0378">Hydrolase</keyword>
<evidence type="ECO:0000256" key="1">
    <source>
        <dbReference type="ARBA" id="ARBA00006153"/>
    </source>
</evidence>
<name>A0A940WXJ7_9BACI</name>
<evidence type="ECO:0000313" key="5">
    <source>
        <dbReference type="EMBL" id="MBP3953573.1"/>
    </source>
</evidence>
<feature type="binding site" evidence="3">
    <location>
        <position position="97"/>
    </location>
    <ligand>
        <name>Zn(2+)</name>
        <dbReference type="ChEBI" id="CHEBI:29105"/>
        <label>1</label>
    </ligand>
</feature>
<proteinExistence type="inferred from homology"/>
<dbReference type="SUPFAM" id="SSF53187">
    <property type="entry name" value="Zn-dependent exopeptidases"/>
    <property type="match status" value="1"/>
</dbReference>
<dbReference type="GO" id="GO:0016813">
    <property type="term" value="F:hydrolase activity, acting on carbon-nitrogen (but not peptide) bonds, in linear amidines"/>
    <property type="evidence" value="ECO:0007669"/>
    <property type="project" value="InterPro"/>
</dbReference>
<reference evidence="5" key="1">
    <citation type="submission" date="2021-03" db="EMBL/GenBank/DDBJ databases">
        <title>Bacillus suaedae sp. nov., isolated from Suaeda aralocaspica.</title>
        <authorList>
            <person name="Lei R.F.R."/>
        </authorList>
    </citation>
    <scope>NUCLEOTIDE SEQUENCE</scope>
    <source>
        <strain evidence="5">YZJH907-2</strain>
    </source>
</reference>
<dbReference type="Pfam" id="PF07687">
    <property type="entry name" value="M20_dimer"/>
    <property type="match status" value="1"/>
</dbReference>
<dbReference type="EMBL" id="JAGKSQ010000016">
    <property type="protein sequence ID" value="MBP3953573.1"/>
    <property type="molecule type" value="Genomic_DNA"/>
</dbReference>
<feature type="domain" description="Peptidase M20 dimerisation" evidence="4">
    <location>
        <begin position="228"/>
        <end position="328"/>
    </location>
</feature>
<dbReference type="Gene3D" id="3.30.70.360">
    <property type="match status" value="1"/>
</dbReference>
<feature type="binding site" evidence="3">
    <location>
        <position position="143"/>
    </location>
    <ligand>
        <name>Zn(2+)</name>
        <dbReference type="ChEBI" id="CHEBI:29105"/>
        <label>2</label>
    </ligand>
</feature>
<dbReference type="GO" id="GO:0046872">
    <property type="term" value="F:metal ion binding"/>
    <property type="evidence" value="ECO:0007669"/>
    <property type="project" value="UniProtKB-KW"/>
</dbReference>
<dbReference type="InterPro" id="IPR002933">
    <property type="entry name" value="Peptidase_M20"/>
</dbReference>
<feature type="binding site" evidence="3">
    <location>
        <position position="108"/>
    </location>
    <ligand>
        <name>Zn(2+)</name>
        <dbReference type="ChEBI" id="CHEBI:29105"/>
        <label>2</label>
    </ligand>
</feature>
<evidence type="ECO:0000313" key="6">
    <source>
        <dbReference type="Proteomes" id="UP000678228"/>
    </source>
</evidence>
<evidence type="ECO:0000256" key="3">
    <source>
        <dbReference type="PIRSR" id="PIRSR001235-1"/>
    </source>
</evidence>
<dbReference type="PANTHER" id="PTHR32494:SF5">
    <property type="entry name" value="ALLANTOATE AMIDOHYDROLASE"/>
    <property type="match status" value="1"/>
</dbReference>
<comment type="caution">
    <text evidence="5">The sequence shown here is derived from an EMBL/GenBank/DDBJ whole genome shotgun (WGS) entry which is preliminary data.</text>
</comment>
<dbReference type="InterPro" id="IPR010158">
    <property type="entry name" value="Amidase_Cbmase"/>
</dbReference>
<keyword evidence="6" id="KW-1185">Reference proteome</keyword>
<dbReference type="InterPro" id="IPR011650">
    <property type="entry name" value="Peptidase_M20_dimer"/>
</dbReference>
<organism evidence="5 6">
    <name type="scientific">Halalkalibacter suaedae</name>
    <dbReference type="NCBI Taxonomy" id="2822140"/>
    <lineage>
        <taxon>Bacteria</taxon>
        <taxon>Bacillati</taxon>
        <taxon>Bacillota</taxon>
        <taxon>Bacilli</taxon>
        <taxon>Bacillales</taxon>
        <taxon>Bacillaceae</taxon>
        <taxon>Halalkalibacter</taxon>
    </lineage>
</organism>
<feature type="binding site" evidence="3">
    <location>
        <position position="208"/>
    </location>
    <ligand>
        <name>Zn(2+)</name>
        <dbReference type="ChEBI" id="CHEBI:29105"/>
        <label>1</label>
    </ligand>
</feature>
<feature type="binding site" evidence="3">
    <location>
        <position position="108"/>
    </location>
    <ligand>
        <name>Zn(2+)</name>
        <dbReference type="ChEBI" id="CHEBI:29105"/>
        <label>1</label>
    </ligand>
</feature>